<sequence>MKKPNNLIEKFKSISNNVLENIVLLLQGLFHII</sequence>
<protein>
    <submittedName>
        <fullName evidence="1">ComC family protein</fullName>
    </submittedName>
</protein>
<evidence type="ECO:0000313" key="1">
    <source>
        <dbReference type="EMBL" id="DAD92208.1"/>
    </source>
</evidence>
<proteinExistence type="predicted"/>
<accession>A0A8S5ND99</accession>
<dbReference type="EMBL" id="BK015130">
    <property type="protein sequence ID" value="DAD92208.1"/>
    <property type="molecule type" value="Genomic_DNA"/>
</dbReference>
<organism evidence="1">
    <name type="scientific">Siphoviridae sp. ctnot10</name>
    <dbReference type="NCBI Taxonomy" id="2826458"/>
    <lineage>
        <taxon>Viruses</taxon>
        <taxon>Duplodnaviria</taxon>
        <taxon>Heunggongvirae</taxon>
        <taxon>Uroviricota</taxon>
        <taxon>Caudoviricetes</taxon>
    </lineage>
</organism>
<reference evidence="1" key="1">
    <citation type="journal article" date="2021" name="Proc. Natl. Acad. Sci. U.S.A.">
        <title>A Catalog of Tens of Thousands of Viruses from Human Metagenomes Reveals Hidden Associations with Chronic Diseases.</title>
        <authorList>
            <person name="Tisza M.J."/>
            <person name="Buck C.B."/>
        </authorList>
    </citation>
    <scope>NUCLEOTIDE SEQUENCE</scope>
    <source>
        <strain evidence="1">Ctnot10</strain>
    </source>
</reference>
<name>A0A8S5ND99_9CAUD</name>